<dbReference type="CTD" id="20208546"/>
<sequence length="117" mass="13454">MFNFDRSTVLCQALWPMKRSPSQMGSCNSCSKIRLKTHNGKSIPHGLLWKRHVEQIRHRYGANQNGDPGKITGTQTKVDSRHSIVKPTTPESSQVLFDPISHLRRSERIRHKFAHKL</sequence>
<dbReference type="AlphaFoldDB" id="T1FI97"/>
<feature type="compositionally biased region" description="Polar residues" evidence="1">
    <location>
        <begin position="62"/>
        <end position="77"/>
    </location>
</feature>
<reference evidence="3" key="3">
    <citation type="submission" date="2015-06" db="UniProtKB">
        <authorList>
            <consortium name="EnsemblMetazoa"/>
        </authorList>
    </citation>
    <scope>IDENTIFICATION</scope>
</reference>
<dbReference type="HOGENOM" id="CLU_2087432_0_0_1"/>
<dbReference type="EMBL" id="AMQM01008220">
    <property type="status" value="NOT_ANNOTATED_CDS"/>
    <property type="molecule type" value="Genomic_DNA"/>
</dbReference>
<organism evidence="3 4">
    <name type="scientific">Helobdella robusta</name>
    <name type="common">Californian leech</name>
    <dbReference type="NCBI Taxonomy" id="6412"/>
    <lineage>
        <taxon>Eukaryota</taxon>
        <taxon>Metazoa</taxon>
        <taxon>Spiralia</taxon>
        <taxon>Lophotrochozoa</taxon>
        <taxon>Annelida</taxon>
        <taxon>Clitellata</taxon>
        <taxon>Hirudinea</taxon>
        <taxon>Rhynchobdellida</taxon>
        <taxon>Glossiphoniidae</taxon>
        <taxon>Helobdella</taxon>
    </lineage>
</organism>
<dbReference type="GeneID" id="20208546"/>
<protein>
    <submittedName>
        <fullName evidence="2 3">Uncharacterized protein</fullName>
    </submittedName>
</protein>
<dbReference type="InParanoid" id="T1FI97"/>
<proteinExistence type="predicted"/>
<dbReference type="RefSeq" id="XP_009030995.1">
    <property type="nucleotide sequence ID" value="XM_009032747.1"/>
</dbReference>
<dbReference type="EnsemblMetazoa" id="HelroT182494">
    <property type="protein sequence ID" value="HelroP182494"/>
    <property type="gene ID" value="HelroG182494"/>
</dbReference>
<evidence type="ECO:0000256" key="1">
    <source>
        <dbReference type="SAM" id="MobiDB-lite"/>
    </source>
</evidence>
<accession>T1FI97</accession>
<feature type="region of interest" description="Disordered" evidence="1">
    <location>
        <begin position="61"/>
        <end position="91"/>
    </location>
</feature>
<name>T1FI97_HELRO</name>
<evidence type="ECO:0000313" key="2">
    <source>
        <dbReference type="EMBL" id="ESN90906.1"/>
    </source>
</evidence>
<reference evidence="2 4" key="2">
    <citation type="journal article" date="2013" name="Nature">
        <title>Insights into bilaterian evolution from three spiralian genomes.</title>
        <authorList>
            <person name="Simakov O."/>
            <person name="Marletaz F."/>
            <person name="Cho S.J."/>
            <person name="Edsinger-Gonzales E."/>
            <person name="Havlak P."/>
            <person name="Hellsten U."/>
            <person name="Kuo D.H."/>
            <person name="Larsson T."/>
            <person name="Lv J."/>
            <person name="Arendt D."/>
            <person name="Savage R."/>
            <person name="Osoegawa K."/>
            <person name="de Jong P."/>
            <person name="Grimwood J."/>
            <person name="Chapman J.A."/>
            <person name="Shapiro H."/>
            <person name="Aerts A."/>
            <person name="Otillar R.P."/>
            <person name="Terry A.Y."/>
            <person name="Boore J.L."/>
            <person name="Grigoriev I.V."/>
            <person name="Lindberg D.R."/>
            <person name="Seaver E.C."/>
            <person name="Weisblat D.A."/>
            <person name="Putnam N.H."/>
            <person name="Rokhsar D.S."/>
        </authorList>
    </citation>
    <scope>NUCLEOTIDE SEQUENCE</scope>
</reference>
<dbReference type="KEGG" id="hro:HELRODRAFT_182494"/>
<dbReference type="EMBL" id="KB097739">
    <property type="protein sequence ID" value="ESN90906.1"/>
    <property type="molecule type" value="Genomic_DNA"/>
</dbReference>
<gene>
    <name evidence="3" type="primary">20208546</name>
    <name evidence="2" type="ORF">HELRODRAFT_182494</name>
</gene>
<keyword evidence="4" id="KW-1185">Reference proteome</keyword>
<evidence type="ECO:0000313" key="4">
    <source>
        <dbReference type="Proteomes" id="UP000015101"/>
    </source>
</evidence>
<reference evidence="4" key="1">
    <citation type="submission" date="2012-12" db="EMBL/GenBank/DDBJ databases">
        <authorList>
            <person name="Hellsten U."/>
            <person name="Grimwood J."/>
            <person name="Chapman J.A."/>
            <person name="Shapiro H."/>
            <person name="Aerts A."/>
            <person name="Otillar R.P."/>
            <person name="Terry A.Y."/>
            <person name="Boore J.L."/>
            <person name="Simakov O."/>
            <person name="Marletaz F."/>
            <person name="Cho S.-J."/>
            <person name="Edsinger-Gonzales E."/>
            <person name="Havlak P."/>
            <person name="Kuo D.-H."/>
            <person name="Larsson T."/>
            <person name="Lv J."/>
            <person name="Arendt D."/>
            <person name="Savage R."/>
            <person name="Osoegawa K."/>
            <person name="de Jong P."/>
            <person name="Lindberg D.R."/>
            <person name="Seaver E.C."/>
            <person name="Weisblat D.A."/>
            <person name="Putnam N.H."/>
            <person name="Grigoriev I.V."/>
            <person name="Rokhsar D.S."/>
        </authorList>
    </citation>
    <scope>NUCLEOTIDE SEQUENCE</scope>
</reference>
<dbReference type="Proteomes" id="UP000015101">
    <property type="component" value="Unassembled WGS sequence"/>
</dbReference>
<evidence type="ECO:0000313" key="3">
    <source>
        <dbReference type="EnsemblMetazoa" id="HelroP182494"/>
    </source>
</evidence>